<evidence type="ECO:0000313" key="2">
    <source>
        <dbReference type="EMBL" id="CAJ70280.1"/>
    </source>
</evidence>
<accession>Q180M7</accession>
<dbReference type="PATRIC" id="fig|272563.8.peg.3538"/>
<proteinExistence type="predicted"/>
<protein>
    <submittedName>
        <fullName evidence="2">Conjugative transposon protein Tn916-like, CTn7-Orf13</fullName>
    </submittedName>
</protein>
<dbReference type="GO" id="GO:0016651">
    <property type="term" value="F:oxidoreductase activity, acting on NAD(P)H"/>
    <property type="evidence" value="ECO:0007669"/>
    <property type="project" value="UniProtKB-ARBA"/>
</dbReference>
<dbReference type="InterPro" id="IPR008254">
    <property type="entry name" value="Flavodoxin/NO_synth"/>
</dbReference>
<sequence>MVKVKTKKKFVSTHMCQGEMPIYVRERYEKMLAVSIRAPNLEGMVENFDKDLSHPNETDLIELKNAISK</sequence>
<dbReference type="STRING" id="272563.CD630_33780"/>
<evidence type="ECO:0000259" key="1">
    <source>
        <dbReference type="Pfam" id="PF12641"/>
    </source>
</evidence>
<dbReference type="Proteomes" id="UP000001978">
    <property type="component" value="Chromosome"/>
</dbReference>
<dbReference type="GO" id="GO:0010181">
    <property type="term" value="F:FMN binding"/>
    <property type="evidence" value="ECO:0007669"/>
    <property type="project" value="InterPro"/>
</dbReference>
<dbReference type="KEGG" id="cdf:CD630_33780"/>
<name>Q180M7_CLOD6</name>
<dbReference type="eggNOG" id="COG0716">
    <property type="taxonomic scope" value="Bacteria"/>
</dbReference>
<dbReference type="AlphaFoldDB" id="Q180M7"/>
<reference evidence="2 3" key="1">
    <citation type="journal article" date="2006" name="Nat. Genet.">
        <title>The multidrug-resistant human pathogen Clostridium difficile has a highly mobile, mosaic genome.</title>
        <authorList>
            <person name="Sebaihia M."/>
            <person name="Wren B.W."/>
            <person name="Mullany P."/>
            <person name="Fairweather N.F."/>
            <person name="Minton N."/>
            <person name="Stabler R."/>
            <person name="Thomson N.R."/>
            <person name="Roberts A.P."/>
            <person name="Cerdeno-Tarraga A.M."/>
            <person name="Wang H."/>
            <person name="Holden M.T.G."/>
            <person name="Wright A."/>
            <person name="Churcher C."/>
            <person name="Quail M.A."/>
            <person name="Baker S."/>
            <person name="Bason N."/>
            <person name="Brooks K."/>
            <person name="Chillingworth T."/>
            <person name="Cronin A."/>
            <person name="Davis P."/>
            <person name="Dowd L."/>
            <person name="Fraser A."/>
            <person name="Feltwell T."/>
            <person name="Hance Z."/>
            <person name="Holroyd S."/>
            <person name="Jagels K."/>
            <person name="Moule S."/>
            <person name="Mungall K."/>
            <person name="Price C."/>
            <person name="Rabbinowitsch R."/>
            <person name="Sharp S."/>
            <person name="Simmonds M."/>
            <person name="Steven K."/>
            <person name="Unwin L."/>
            <person name="Whithead S."/>
            <person name="Dupuy B."/>
            <person name="Dougan G."/>
            <person name="Barrell B.and.Parkhill.J."/>
        </authorList>
    </citation>
    <scope>NUCLEOTIDE SEQUENCE [LARGE SCALE GENOMIC DNA]</scope>
    <source>
        <strain evidence="2 3">630</strain>
    </source>
</reference>
<dbReference type="EnsemblBacteria" id="CAJ70280">
    <property type="protein sequence ID" value="CAJ70280"/>
    <property type="gene ID" value="CD630_33780"/>
</dbReference>
<dbReference type="Pfam" id="PF12641">
    <property type="entry name" value="Flavodoxin_3"/>
    <property type="match status" value="1"/>
</dbReference>
<organism evidence="2 3">
    <name type="scientific">Clostridioides difficile (strain 630)</name>
    <name type="common">Peptoclostridium difficile</name>
    <dbReference type="NCBI Taxonomy" id="272563"/>
    <lineage>
        <taxon>Bacteria</taxon>
        <taxon>Bacillati</taxon>
        <taxon>Bacillota</taxon>
        <taxon>Clostridia</taxon>
        <taxon>Peptostreptococcales</taxon>
        <taxon>Peptostreptococcaceae</taxon>
        <taxon>Clostridioides</taxon>
    </lineage>
</organism>
<evidence type="ECO:0000313" key="3">
    <source>
        <dbReference type="Proteomes" id="UP000001978"/>
    </source>
</evidence>
<dbReference type="BioCyc" id="PDIF272563:G12WB-3552-MONOMER"/>
<dbReference type="OrthoDB" id="307208at2"/>
<dbReference type="EMBL" id="AM180355">
    <property type="protein sequence ID" value="CAJ70280.1"/>
    <property type="molecule type" value="Genomic_DNA"/>
</dbReference>
<feature type="domain" description="Flavodoxin-like" evidence="1">
    <location>
        <begin position="3"/>
        <end position="67"/>
    </location>
</feature>
<gene>
    <name evidence="2" type="ordered locus">CD630_33780</name>
</gene>